<dbReference type="InterPro" id="IPR043761">
    <property type="entry name" value="DUF5707"/>
</dbReference>
<keyword evidence="1" id="KW-0732">Signal</keyword>
<dbReference type="EMBL" id="JAFLRJ010000022">
    <property type="protein sequence ID" value="MBO0510775.1"/>
    <property type="molecule type" value="Genomic_DNA"/>
</dbReference>
<evidence type="ECO:0000313" key="2">
    <source>
        <dbReference type="EMBL" id="MBO0510775.1"/>
    </source>
</evidence>
<dbReference type="Proteomes" id="UP000664167">
    <property type="component" value="Unassembled WGS sequence"/>
</dbReference>
<dbReference type="RefSeq" id="WP_206959872.1">
    <property type="nucleotide sequence ID" value="NZ_BAAAJJ010000001.1"/>
</dbReference>
<dbReference type="Pfam" id="PF18968">
    <property type="entry name" value="DUF5707"/>
    <property type="match status" value="1"/>
</dbReference>
<sequence>MRTRANAAAVIGALALSALALPSAAQADTQPSAAASRHMAAFAAKSGPGDTVNEPTQVTKVLINGGKDIVVGVSATVKVKVAITVTDPKGVSDADVFLWHGSTTATSDGFIDTDDISGDNFAKCVAVNATTSNCSQTISINPKTDLWAGSASAGSWKVSVAGIGNTGGFFQKSVYQTQRIQRASRLTVNAAPEPVKKGKPITATGKLDRANWDDFQYHGYASQPVKLQFRKKNSSTYTTVKTIKTNVYGNLKTTVKAVQDGYWRYVFTGTSTTPAVTTAGDYVDVR</sequence>
<feature type="chain" id="PRO_5037796034" evidence="1">
    <location>
        <begin position="28"/>
        <end position="286"/>
    </location>
</feature>
<evidence type="ECO:0000256" key="1">
    <source>
        <dbReference type="SAM" id="SignalP"/>
    </source>
</evidence>
<comment type="caution">
    <text evidence="2">The sequence shown here is derived from an EMBL/GenBank/DDBJ whole genome shotgun (WGS) entry which is preliminary data.</text>
</comment>
<proteinExistence type="predicted"/>
<reference evidence="2" key="1">
    <citation type="submission" date="2021-03" db="EMBL/GenBank/DDBJ databases">
        <title>Streptomyces poriferae sp. nov., a novel marine sponge-derived Actinobacteria species with anti-MRSA activity.</title>
        <authorList>
            <person name="Sandoval-Powers M."/>
            <person name="Kralova S."/>
            <person name="Nguyen G.-S."/>
            <person name="Fawwal D."/>
            <person name="Degnes K."/>
            <person name="Klinkenberg G."/>
            <person name="Sletta H."/>
            <person name="Wentzel A."/>
            <person name="Liles M.R."/>
        </authorList>
    </citation>
    <scope>NUCLEOTIDE SEQUENCE</scope>
    <source>
        <strain evidence="2">DSM 41794</strain>
    </source>
</reference>
<keyword evidence="3" id="KW-1185">Reference proteome</keyword>
<name>A0A939F222_9ACTN</name>
<protein>
    <submittedName>
        <fullName evidence="2">Calcium-binding protein</fullName>
    </submittedName>
</protein>
<gene>
    <name evidence="2" type="ORF">J0695_02955</name>
</gene>
<evidence type="ECO:0000313" key="3">
    <source>
        <dbReference type="Proteomes" id="UP000664167"/>
    </source>
</evidence>
<feature type="signal peptide" evidence="1">
    <location>
        <begin position="1"/>
        <end position="27"/>
    </location>
</feature>
<accession>A0A939F222</accession>
<organism evidence="2 3">
    <name type="scientific">Streptomyces beijiangensis</name>
    <dbReference type="NCBI Taxonomy" id="163361"/>
    <lineage>
        <taxon>Bacteria</taxon>
        <taxon>Bacillati</taxon>
        <taxon>Actinomycetota</taxon>
        <taxon>Actinomycetes</taxon>
        <taxon>Kitasatosporales</taxon>
        <taxon>Streptomycetaceae</taxon>
        <taxon>Streptomyces</taxon>
    </lineage>
</organism>
<dbReference type="AlphaFoldDB" id="A0A939F222"/>